<keyword evidence="1" id="KW-0812">Transmembrane</keyword>
<keyword evidence="1" id="KW-0472">Membrane</keyword>
<dbReference type="AlphaFoldDB" id="A0A699HEZ5"/>
<accession>A0A699HEZ5</accession>
<dbReference type="SUPFAM" id="SSF56672">
    <property type="entry name" value="DNA/RNA polymerases"/>
    <property type="match status" value="1"/>
</dbReference>
<protein>
    <recommendedName>
        <fullName evidence="2">Reverse transcriptase domain-containing protein</fullName>
    </recommendedName>
</protein>
<evidence type="ECO:0000256" key="1">
    <source>
        <dbReference type="SAM" id="Phobius"/>
    </source>
</evidence>
<reference evidence="3" key="1">
    <citation type="journal article" date="2019" name="Sci. Rep.">
        <title>Draft genome of Tanacetum cinerariifolium, the natural source of mosquito coil.</title>
        <authorList>
            <person name="Yamashiro T."/>
            <person name="Shiraishi A."/>
            <person name="Satake H."/>
            <person name="Nakayama K."/>
        </authorList>
    </citation>
    <scope>NUCLEOTIDE SEQUENCE</scope>
</reference>
<comment type="caution">
    <text evidence="3">The sequence shown here is derived from an EMBL/GenBank/DDBJ whole genome shotgun (WGS) entry which is preliminary data.</text>
</comment>
<dbReference type="InterPro" id="IPR043128">
    <property type="entry name" value="Rev_trsase/Diguanyl_cyclase"/>
</dbReference>
<dbReference type="Gene3D" id="3.30.70.270">
    <property type="match status" value="1"/>
</dbReference>
<evidence type="ECO:0000259" key="2">
    <source>
        <dbReference type="Pfam" id="PF00078"/>
    </source>
</evidence>
<feature type="non-terminal residue" evidence="3">
    <location>
        <position position="1"/>
    </location>
</feature>
<dbReference type="PANTHER" id="PTHR46238:SF11">
    <property type="entry name" value="AGAMOUS-LIKE MADS-BOX PROTEIN AGL16"/>
    <property type="match status" value="1"/>
</dbReference>
<dbReference type="InterPro" id="IPR000477">
    <property type="entry name" value="RT_dom"/>
</dbReference>
<dbReference type="Pfam" id="PF00078">
    <property type="entry name" value="RVT_1"/>
    <property type="match status" value="1"/>
</dbReference>
<feature type="domain" description="Reverse transcriptase" evidence="2">
    <location>
        <begin position="252"/>
        <end position="359"/>
    </location>
</feature>
<dbReference type="PANTHER" id="PTHR46238">
    <property type="entry name" value="REVERSE TRANSCRIPTASE DOMAIN-CONTAINING PROTEIN"/>
    <property type="match status" value="1"/>
</dbReference>
<evidence type="ECO:0000313" key="3">
    <source>
        <dbReference type="EMBL" id="GEX63363.1"/>
    </source>
</evidence>
<feature type="transmembrane region" description="Helical" evidence="1">
    <location>
        <begin position="547"/>
        <end position="571"/>
    </location>
</feature>
<dbReference type="InterPro" id="IPR043502">
    <property type="entry name" value="DNA/RNA_pol_sf"/>
</dbReference>
<feature type="transmembrane region" description="Helical" evidence="1">
    <location>
        <begin position="634"/>
        <end position="651"/>
    </location>
</feature>
<feature type="transmembrane region" description="Helical" evidence="1">
    <location>
        <begin position="583"/>
        <end position="603"/>
    </location>
</feature>
<organism evidence="3">
    <name type="scientific">Tanacetum cinerariifolium</name>
    <name type="common">Dalmatian daisy</name>
    <name type="synonym">Chrysanthemum cinerariifolium</name>
    <dbReference type="NCBI Taxonomy" id="118510"/>
    <lineage>
        <taxon>Eukaryota</taxon>
        <taxon>Viridiplantae</taxon>
        <taxon>Streptophyta</taxon>
        <taxon>Embryophyta</taxon>
        <taxon>Tracheophyta</taxon>
        <taxon>Spermatophyta</taxon>
        <taxon>Magnoliopsida</taxon>
        <taxon>eudicotyledons</taxon>
        <taxon>Gunneridae</taxon>
        <taxon>Pentapetalae</taxon>
        <taxon>asterids</taxon>
        <taxon>campanulids</taxon>
        <taxon>Asterales</taxon>
        <taxon>Asteraceae</taxon>
        <taxon>Asteroideae</taxon>
        <taxon>Anthemideae</taxon>
        <taxon>Anthemidinae</taxon>
        <taxon>Tanacetum</taxon>
    </lineage>
</organism>
<proteinExistence type="predicted"/>
<sequence length="681" mass="78141">VLLERLRHRREATGRPRILCKNLNGEAVETFRATIFERLAVEDMSASNVDQMWNTLACVMKDAAKDSLGVASARTHSTHRESWWFCEEGVNEIYKIAKARERRRRDIGNVKYIKDEGGRTIVREEDIRTRWREYFSSLFNETPFEESRPKGSGEVGRSSSPAYFDCYYSRINHGEVRAALQKMGRNKVVGPDQIPIEAWRCLGDEGVKWLTCIFNKIFSSAKMPDEWRLSEVIPVYKNKGDARACSNYRDKGTPRRYSRVIKDMYEGEKTRVRTTAGNAEYFLANLGLHHGSAISPYLFSLILDELSNGIQENIPWCMIFADYIVMIAESAEKLNNRLESWRKTLEDNGLRILQPKESFRYLGSVLHRSGRIVDDVAHRIIAGWINWRAASGVLCDKRIPLKLNGKFYKAAIRPAMLYGSECWPIMKALAFRVEVAELRMLRWTCGKTMVDMISNGVFRAALDVDSIIDKIREGMLRWFGHVNRRPQSAPVRRVEVMVVEGSRIRGRPKLRWKDRLKMDTKELRLSKDMTSNRNAWRERIRISRCGCVLVCLFFLGLLCAYSCMPVCWHLVCLPWVYDDVGWLLALVLFYAFPLSISLMHTYAGRRSPGSSLFTFGFILKVEVGYVYISPPPYPALAGLGSLFAPSTIYSTRIKGHGFDSRLMLTSVGALLDKKTCQSYSF</sequence>
<dbReference type="EMBL" id="BKCJ010120197">
    <property type="protein sequence ID" value="GEX63363.1"/>
    <property type="molecule type" value="Genomic_DNA"/>
</dbReference>
<keyword evidence="1" id="KW-1133">Transmembrane helix</keyword>
<gene>
    <name evidence="3" type="ORF">Tci_335338</name>
</gene>
<name>A0A699HEZ5_TANCI</name>